<gene>
    <name evidence="3" type="ORF">GCM10011511_24690</name>
</gene>
<dbReference type="PANTHER" id="PTHR40252:SF2">
    <property type="entry name" value="BLR0328 PROTEIN"/>
    <property type="match status" value="1"/>
</dbReference>
<dbReference type="InterPro" id="IPR019494">
    <property type="entry name" value="FIST_C"/>
</dbReference>
<dbReference type="SMART" id="SM00897">
    <property type="entry name" value="FIST"/>
    <property type="match status" value="1"/>
</dbReference>
<dbReference type="Pfam" id="PF10442">
    <property type="entry name" value="FIST_C"/>
    <property type="match status" value="1"/>
</dbReference>
<organism evidence="3 4">
    <name type="scientific">Puia dinghuensis</name>
    <dbReference type="NCBI Taxonomy" id="1792502"/>
    <lineage>
        <taxon>Bacteria</taxon>
        <taxon>Pseudomonadati</taxon>
        <taxon>Bacteroidota</taxon>
        <taxon>Chitinophagia</taxon>
        <taxon>Chitinophagales</taxon>
        <taxon>Chitinophagaceae</taxon>
        <taxon>Puia</taxon>
    </lineage>
</organism>
<dbReference type="SMART" id="SM01204">
    <property type="entry name" value="FIST_C"/>
    <property type="match status" value="1"/>
</dbReference>
<dbReference type="EMBL" id="BMJC01000002">
    <property type="protein sequence ID" value="GGB00485.1"/>
    <property type="molecule type" value="Genomic_DNA"/>
</dbReference>
<dbReference type="InterPro" id="IPR013702">
    <property type="entry name" value="FIST_domain_N"/>
</dbReference>
<feature type="domain" description="FIST" evidence="1">
    <location>
        <begin position="26"/>
        <end position="221"/>
    </location>
</feature>
<reference evidence="3" key="2">
    <citation type="submission" date="2020-09" db="EMBL/GenBank/DDBJ databases">
        <authorList>
            <person name="Sun Q."/>
            <person name="Zhou Y."/>
        </authorList>
    </citation>
    <scope>NUCLEOTIDE SEQUENCE</scope>
    <source>
        <strain evidence="3">CGMCC 1.15448</strain>
    </source>
</reference>
<name>A0A8J2UDF9_9BACT</name>
<dbReference type="AlphaFoldDB" id="A0A8J2UDF9"/>
<feature type="domain" description="FIST C-domain" evidence="2">
    <location>
        <begin position="222"/>
        <end position="361"/>
    </location>
</feature>
<dbReference type="Proteomes" id="UP000607559">
    <property type="component" value="Unassembled WGS sequence"/>
</dbReference>
<evidence type="ECO:0000313" key="3">
    <source>
        <dbReference type="EMBL" id="GGB00485.1"/>
    </source>
</evidence>
<protein>
    <recommendedName>
        <fullName evidence="5">Histidine kinase</fullName>
    </recommendedName>
</protein>
<evidence type="ECO:0008006" key="5">
    <source>
        <dbReference type="Google" id="ProtNLM"/>
    </source>
</evidence>
<comment type="caution">
    <text evidence="3">The sequence shown here is derived from an EMBL/GenBank/DDBJ whole genome shotgun (WGS) entry which is preliminary data.</text>
</comment>
<dbReference type="Pfam" id="PF08495">
    <property type="entry name" value="FIST"/>
    <property type="match status" value="1"/>
</dbReference>
<proteinExistence type="predicted"/>
<accession>A0A8J2UDF9</accession>
<evidence type="ECO:0000313" key="4">
    <source>
        <dbReference type="Proteomes" id="UP000607559"/>
    </source>
</evidence>
<reference evidence="3" key="1">
    <citation type="journal article" date="2014" name="Int. J. Syst. Evol. Microbiol.">
        <title>Complete genome sequence of Corynebacterium casei LMG S-19264T (=DSM 44701T), isolated from a smear-ripened cheese.</title>
        <authorList>
            <consortium name="US DOE Joint Genome Institute (JGI-PGF)"/>
            <person name="Walter F."/>
            <person name="Albersmeier A."/>
            <person name="Kalinowski J."/>
            <person name="Ruckert C."/>
        </authorList>
    </citation>
    <scope>NUCLEOTIDE SEQUENCE</scope>
    <source>
        <strain evidence="3">CGMCC 1.15448</strain>
    </source>
</reference>
<evidence type="ECO:0000259" key="1">
    <source>
        <dbReference type="SMART" id="SM00897"/>
    </source>
</evidence>
<sequence length="382" mass="41077">MRTAIFSLQGREWRGHPDNDNLDKSKVSLVIALADKAVLAPDDFYSQLRQDYPHAEIVLCSTAGEIFGDSVHEGSASVTAVEFDKTQVRSAIVNIADFNGCSLEAGKALVSNLMAFDELSYILVLSDGSKVNGSELVKGINSQVQDSIPVTGGLAGDGAAFKSTLVGLNAKPGHGQIVAIGLYGSHLQVSHGSMGGWESFGPERTITRSKGNQLFMIDDESALHLYKKYLGPYAEELPGSALLFPLMVRLSNGEEPVVRTILSIDEESGSMFFAGDVPEGAGVRFMKANFDRLVDAASAAANQTLTAQRDSKPSLSLLISCVGRKIILASRVTEEVEAVKEVFGDKTLVTGFYSYGEIAPPFARTQCQLHNQTMTITNFSER</sequence>
<evidence type="ECO:0000259" key="2">
    <source>
        <dbReference type="SMART" id="SM01204"/>
    </source>
</evidence>
<dbReference type="PANTHER" id="PTHR40252">
    <property type="entry name" value="BLR0328 PROTEIN"/>
    <property type="match status" value="1"/>
</dbReference>
<keyword evidence="4" id="KW-1185">Reference proteome</keyword>
<dbReference type="RefSeq" id="WP_188931931.1">
    <property type="nucleotide sequence ID" value="NZ_BMJC01000002.1"/>
</dbReference>